<feature type="region of interest" description="Disordered" evidence="1">
    <location>
        <begin position="248"/>
        <end position="337"/>
    </location>
</feature>
<keyword evidence="2" id="KW-0812">Transmembrane</keyword>
<dbReference type="RefSeq" id="WP_079601034.1">
    <property type="nucleotide sequence ID" value="NZ_LT670817.1"/>
</dbReference>
<accession>A0A1M5KSE0</accession>
<feature type="compositionally biased region" description="Low complexity" evidence="1">
    <location>
        <begin position="162"/>
        <end position="201"/>
    </location>
</feature>
<sequence length="337" mass="34706">MDSMLKSKQTDDPHDVLVVSSDVVPVAPANEQLSSVLQDAARLLADAQKPKEKESGTGSDVPASPPVPADPPVPPVPPVDITFRPAAVDDILGRRSLGQRVIRAFTALLLAACIGVAALAWQFGGGLTKKVIGKWVPQLVLTSSALQEKLGLSAPPAPPADAPAAVEAANPQAATPEAVAAQTADTQAAAPAPESAASATAAPPPETTPSPQSMARDLASLGQEVEQLKASIDQLKAGQQQMSLDIAKASGKASEQNPRPRISPPVRRPAVAQARKPVPPYPLPQTAAAHALPQAAASYPAAAPYYAPRQPEPLPATTQPQPDPELSSVPRPPMPVQ</sequence>
<feature type="compositionally biased region" description="Low complexity" evidence="1">
    <location>
        <begin position="284"/>
        <end position="309"/>
    </location>
</feature>
<evidence type="ECO:0000256" key="2">
    <source>
        <dbReference type="SAM" id="Phobius"/>
    </source>
</evidence>
<dbReference type="AlphaFoldDB" id="A0A1M5KSE0"/>
<gene>
    <name evidence="3" type="ORF">SAMN05443248_1943</name>
</gene>
<evidence type="ECO:0008006" key="5">
    <source>
        <dbReference type="Google" id="ProtNLM"/>
    </source>
</evidence>
<evidence type="ECO:0000313" key="3">
    <source>
        <dbReference type="EMBL" id="SHG55590.1"/>
    </source>
</evidence>
<evidence type="ECO:0000256" key="1">
    <source>
        <dbReference type="SAM" id="MobiDB-lite"/>
    </source>
</evidence>
<evidence type="ECO:0000313" key="4">
    <source>
        <dbReference type="Proteomes" id="UP000189796"/>
    </source>
</evidence>
<dbReference type="EMBL" id="LT670817">
    <property type="protein sequence ID" value="SHG55590.1"/>
    <property type="molecule type" value="Genomic_DNA"/>
</dbReference>
<name>A0A1M5KSE0_9BRAD</name>
<keyword evidence="2" id="KW-0472">Membrane</keyword>
<feature type="region of interest" description="Disordered" evidence="1">
    <location>
        <begin position="44"/>
        <end position="73"/>
    </location>
</feature>
<keyword evidence="2" id="KW-1133">Transmembrane helix</keyword>
<protein>
    <recommendedName>
        <fullName evidence="5">Meckel syndrome type 1 protein</fullName>
    </recommendedName>
</protein>
<dbReference type="OrthoDB" id="8255077at2"/>
<proteinExistence type="predicted"/>
<organism evidence="3 4">
    <name type="scientific">Bradyrhizobium erythrophlei</name>
    <dbReference type="NCBI Taxonomy" id="1437360"/>
    <lineage>
        <taxon>Bacteria</taxon>
        <taxon>Pseudomonadati</taxon>
        <taxon>Pseudomonadota</taxon>
        <taxon>Alphaproteobacteria</taxon>
        <taxon>Hyphomicrobiales</taxon>
        <taxon>Nitrobacteraceae</taxon>
        <taxon>Bradyrhizobium</taxon>
    </lineage>
</organism>
<feature type="compositionally biased region" description="Pro residues" evidence="1">
    <location>
        <begin position="63"/>
        <end position="73"/>
    </location>
</feature>
<dbReference type="Proteomes" id="UP000189796">
    <property type="component" value="Chromosome I"/>
</dbReference>
<feature type="transmembrane region" description="Helical" evidence="2">
    <location>
        <begin position="101"/>
        <end position="121"/>
    </location>
</feature>
<reference evidence="3 4" key="1">
    <citation type="submission" date="2016-11" db="EMBL/GenBank/DDBJ databases">
        <authorList>
            <person name="Jaros S."/>
            <person name="Januszkiewicz K."/>
            <person name="Wedrychowicz H."/>
        </authorList>
    </citation>
    <scope>NUCLEOTIDE SEQUENCE [LARGE SCALE GENOMIC DNA]</scope>
    <source>
        <strain evidence="3 4">GAS138</strain>
    </source>
</reference>
<feature type="region of interest" description="Disordered" evidence="1">
    <location>
        <begin position="152"/>
        <end position="215"/>
    </location>
</feature>